<evidence type="ECO:0000313" key="2">
    <source>
        <dbReference type="EMBL" id="MDR6168859.1"/>
    </source>
</evidence>
<dbReference type="Pfam" id="PF00581">
    <property type="entry name" value="Rhodanese"/>
    <property type="match status" value="1"/>
</dbReference>
<proteinExistence type="predicted"/>
<dbReference type="SUPFAM" id="SSF69572">
    <property type="entry name" value="Activating enzymes of the ubiquitin-like proteins"/>
    <property type="match status" value="1"/>
</dbReference>
<keyword evidence="2" id="KW-0808">Transferase</keyword>
<sequence length="367" mass="37739">MTVPPLVAATGPLSDRERERTARHAVLAGLGDQGQRRLAASHVAVVGAGGLGSPVILALAAAGVGTITVIDDDEVEYANLQRQVIHRVDDVGSPKVASAVRAAAALSPETRIETRRERLDAANASRLLAGSDLVIDGTDTFETRTVVAAACASLGLPLVWGVIQEFHAQVTVFWTAPPEGVPAIGLDDLYPAGSADDLPTCAEVGVLGSLCMTVGGMLATEAIKLITGVGEPLLGRLVVVDALTGTQSEVPLRAASSALSQAPVPPTPPERTWTAAPEVDLEQLRAQQSAGAVVLDVREPHETATGVLPGSVVLPLGELLAAPDRVDAERVVVVCAHGIRAHRAADVLRGRGVAASVLAGGLARWQS</sequence>
<dbReference type="RefSeq" id="WP_036304643.1">
    <property type="nucleotide sequence ID" value="NZ_JAVIZA010000001.1"/>
</dbReference>
<dbReference type="Proteomes" id="UP001260188">
    <property type="component" value="Unassembled WGS sequence"/>
</dbReference>
<dbReference type="Gene3D" id="3.40.250.10">
    <property type="entry name" value="Rhodanese-like domain"/>
    <property type="match status" value="1"/>
</dbReference>
<dbReference type="CDD" id="cd00757">
    <property type="entry name" value="ThiF_MoeB_HesA_family"/>
    <property type="match status" value="1"/>
</dbReference>
<dbReference type="PANTHER" id="PTHR10953:SF102">
    <property type="entry name" value="ADENYLYLTRANSFERASE AND SULFURTRANSFERASE MOCS3"/>
    <property type="match status" value="1"/>
</dbReference>
<dbReference type="EC" id="2.8.1.-" evidence="2"/>
<reference evidence="2 3" key="1">
    <citation type="submission" date="2023-08" db="EMBL/GenBank/DDBJ databases">
        <title>Functional and genomic diversity of the sorghum phyllosphere microbiome.</title>
        <authorList>
            <person name="Shade A."/>
        </authorList>
    </citation>
    <scope>NUCLEOTIDE SEQUENCE [LARGE SCALE GENOMIC DNA]</scope>
    <source>
        <strain evidence="2 3">SORGH_AS_0919</strain>
    </source>
</reference>
<keyword evidence="2" id="KW-0548">Nucleotidyltransferase</keyword>
<feature type="domain" description="Rhodanese" evidence="1">
    <location>
        <begin position="288"/>
        <end position="367"/>
    </location>
</feature>
<dbReference type="Gene3D" id="3.40.50.720">
    <property type="entry name" value="NAD(P)-binding Rossmann-like Domain"/>
    <property type="match status" value="1"/>
</dbReference>
<evidence type="ECO:0000259" key="1">
    <source>
        <dbReference type="PROSITE" id="PS50206"/>
    </source>
</evidence>
<dbReference type="InterPro" id="IPR000594">
    <property type="entry name" value="ThiF_NAD_FAD-bd"/>
</dbReference>
<dbReference type="EC" id="2.7.7.80" evidence="2"/>
<accession>A0ABU1I7A1</accession>
<dbReference type="InterPro" id="IPR045886">
    <property type="entry name" value="ThiF/MoeB/HesA"/>
</dbReference>
<dbReference type="InterPro" id="IPR001763">
    <property type="entry name" value="Rhodanese-like_dom"/>
</dbReference>
<dbReference type="GO" id="GO:0061604">
    <property type="term" value="F:molybdopterin-synthase sulfurtransferase activity"/>
    <property type="evidence" value="ECO:0007669"/>
    <property type="project" value="UniProtKB-EC"/>
</dbReference>
<dbReference type="GO" id="GO:0061605">
    <property type="term" value="F:molybdopterin-synthase adenylyltransferase activity"/>
    <property type="evidence" value="ECO:0007669"/>
    <property type="project" value="UniProtKB-EC"/>
</dbReference>
<dbReference type="SMART" id="SM00450">
    <property type="entry name" value="RHOD"/>
    <property type="match status" value="1"/>
</dbReference>
<dbReference type="PANTHER" id="PTHR10953">
    <property type="entry name" value="UBIQUITIN-ACTIVATING ENZYME E1"/>
    <property type="match status" value="1"/>
</dbReference>
<name>A0ABU1I7A1_9MICO</name>
<dbReference type="CDD" id="cd00158">
    <property type="entry name" value="RHOD"/>
    <property type="match status" value="1"/>
</dbReference>
<gene>
    <name evidence="2" type="ORF">QE367_003063</name>
</gene>
<dbReference type="PROSITE" id="PS50206">
    <property type="entry name" value="RHODANESE_3"/>
    <property type="match status" value="1"/>
</dbReference>
<dbReference type="EMBL" id="JAVIZA010000001">
    <property type="protein sequence ID" value="MDR6168859.1"/>
    <property type="molecule type" value="Genomic_DNA"/>
</dbReference>
<dbReference type="EC" id="2.8.1.11" evidence="2"/>
<dbReference type="InterPro" id="IPR035985">
    <property type="entry name" value="Ubiquitin-activating_enz"/>
</dbReference>
<dbReference type="InterPro" id="IPR036873">
    <property type="entry name" value="Rhodanese-like_dom_sf"/>
</dbReference>
<evidence type="ECO:0000313" key="3">
    <source>
        <dbReference type="Proteomes" id="UP001260188"/>
    </source>
</evidence>
<comment type="caution">
    <text evidence="2">The sequence shown here is derived from an EMBL/GenBank/DDBJ whole genome shotgun (WGS) entry which is preliminary data.</text>
</comment>
<protein>
    <submittedName>
        <fullName evidence="2">Molybdopterin/thiamine biosynthesis adenylyltransferase/rhodanese-related sulfurtransferase</fullName>
        <ecNumber evidence="2">2.7.7.-</ecNumber>
        <ecNumber evidence="2">2.7.7.80</ecNumber>
        <ecNumber evidence="2">2.8.1.-</ecNumber>
        <ecNumber evidence="2">2.8.1.11</ecNumber>
    </submittedName>
</protein>
<keyword evidence="3" id="KW-1185">Reference proteome</keyword>
<dbReference type="Pfam" id="PF00899">
    <property type="entry name" value="ThiF"/>
    <property type="match status" value="1"/>
</dbReference>
<organism evidence="2 3">
    <name type="scientific">Microbacterium paludicola</name>
    <dbReference type="NCBI Taxonomy" id="300019"/>
    <lineage>
        <taxon>Bacteria</taxon>
        <taxon>Bacillati</taxon>
        <taxon>Actinomycetota</taxon>
        <taxon>Actinomycetes</taxon>
        <taxon>Micrococcales</taxon>
        <taxon>Microbacteriaceae</taxon>
        <taxon>Microbacterium</taxon>
    </lineage>
</organism>
<dbReference type="EC" id="2.7.7.-" evidence="2"/>